<evidence type="ECO:0000313" key="11">
    <source>
        <dbReference type="EMBL" id="MEX0409593.1"/>
    </source>
</evidence>
<comment type="subcellular location">
    <subcellularLocation>
        <location evidence="1 9">Cell inner membrane</location>
        <topology evidence="1 9">Multi-pass membrane protein</topology>
    </subcellularLocation>
</comment>
<dbReference type="Pfam" id="PF04290">
    <property type="entry name" value="DctQ"/>
    <property type="match status" value="1"/>
</dbReference>
<feature type="transmembrane region" description="Helical" evidence="9">
    <location>
        <begin position="140"/>
        <end position="159"/>
    </location>
</feature>
<dbReference type="InterPro" id="IPR007387">
    <property type="entry name" value="TRAP_DctQ"/>
</dbReference>
<organism evidence="11 12">
    <name type="scientific">Aquibium pacificus</name>
    <dbReference type="NCBI Taxonomy" id="3153579"/>
    <lineage>
        <taxon>Bacteria</taxon>
        <taxon>Pseudomonadati</taxon>
        <taxon>Pseudomonadota</taxon>
        <taxon>Alphaproteobacteria</taxon>
        <taxon>Hyphomicrobiales</taxon>
        <taxon>Phyllobacteriaceae</taxon>
        <taxon>Aquibium</taxon>
    </lineage>
</organism>
<comment type="similarity">
    <text evidence="8 9">Belongs to the TRAP transporter small permease family.</text>
</comment>
<evidence type="ECO:0000256" key="3">
    <source>
        <dbReference type="ARBA" id="ARBA00022475"/>
    </source>
</evidence>
<dbReference type="RefSeq" id="WP_367957457.1">
    <property type="nucleotide sequence ID" value="NZ_JBDPGJ010000010.1"/>
</dbReference>
<evidence type="ECO:0000313" key="12">
    <source>
        <dbReference type="Proteomes" id="UP001556692"/>
    </source>
</evidence>
<evidence type="ECO:0000259" key="10">
    <source>
        <dbReference type="Pfam" id="PF04290"/>
    </source>
</evidence>
<keyword evidence="12" id="KW-1185">Reference proteome</keyword>
<comment type="function">
    <text evidence="9">Part of the tripartite ATP-independent periplasmic (TRAP) transport system.</text>
</comment>
<evidence type="ECO:0000256" key="4">
    <source>
        <dbReference type="ARBA" id="ARBA00022519"/>
    </source>
</evidence>
<evidence type="ECO:0000256" key="6">
    <source>
        <dbReference type="ARBA" id="ARBA00022989"/>
    </source>
</evidence>
<keyword evidence="6 9" id="KW-1133">Transmembrane helix</keyword>
<keyword evidence="5 9" id="KW-0812">Transmembrane</keyword>
<evidence type="ECO:0000256" key="5">
    <source>
        <dbReference type="ARBA" id="ARBA00022692"/>
    </source>
</evidence>
<evidence type="ECO:0000256" key="1">
    <source>
        <dbReference type="ARBA" id="ARBA00004429"/>
    </source>
</evidence>
<dbReference type="Proteomes" id="UP001556692">
    <property type="component" value="Unassembled WGS sequence"/>
</dbReference>
<gene>
    <name evidence="11" type="ORF">ABGN05_28525</name>
</gene>
<sequence>MRDDKPTERPRGAARILGWAVNGGGVIAAGATLILMVHIIVDVAMRYLANAPLPGTIEVVSYWWMVLIIFPAVALTQRRREHIDVSLMIELMPDLHRKLSEIAARLVSIVLVLLLAWYGWFYALDQMERGEVAMGTVTVLIWPARFAIPLGMLLLALQLTEDLIASIRSLREEPPHE</sequence>
<dbReference type="EMBL" id="JBDPGJ010000010">
    <property type="protein sequence ID" value="MEX0409593.1"/>
    <property type="molecule type" value="Genomic_DNA"/>
</dbReference>
<evidence type="ECO:0000256" key="9">
    <source>
        <dbReference type="RuleBase" id="RU369079"/>
    </source>
</evidence>
<dbReference type="InterPro" id="IPR055348">
    <property type="entry name" value="DctQ"/>
</dbReference>
<dbReference type="PANTHER" id="PTHR35011:SF10">
    <property type="entry name" value="TRAP TRANSPORTER SMALL PERMEASE PROTEIN"/>
    <property type="match status" value="1"/>
</dbReference>
<protein>
    <recommendedName>
        <fullName evidence="9">TRAP transporter small permease protein</fullName>
    </recommendedName>
</protein>
<feature type="domain" description="Tripartite ATP-independent periplasmic transporters DctQ component" evidence="10">
    <location>
        <begin position="35"/>
        <end position="168"/>
    </location>
</feature>
<keyword evidence="2 9" id="KW-0813">Transport</keyword>
<feature type="transmembrane region" description="Helical" evidence="9">
    <location>
        <begin position="99"/>
        <end position="120"/>
    </location>
</feature>
<comment type="subunit">
    <text evidence="9">The complex comprises the extracytoplasmic solute receptor protein and the two transmembrane proteins.</text>
</comment>
<evidence type="ECO:0000256" key="7">
    <source>
        <dbReference type="ARBA" id="ARBA00023136"/>
    </source>
</evidence>
<keyword evidence="3" id="KW-1003">Cell membrane</keyword>
<reference evidence="11 12" key="1">
    <citation type="submission" date="2024-05" db="EMBL/GenBank/DDBJ databases">
        <authorList>
            <person name="Jiang F."/>
        </authorList>
    </citation>
    <scope>NUCLEOTIDE SEQUENCE [LARGE SCALE GENOMIC DNA]</scope>
    <source>
        <strain evidence="11 12">LZ166</strain>
    </source>
</reference>
<accession>A0ABV3SS23</accession>
<keyword evidence="4 9" id="KW-0997">Cell inner membrane</keyword>
<name>A0ABV3SS23_9HYPH</name>
<comment type="caution">
    <text evidence="11">The sequence shown here is derived from an EMBL/GenBank/DDBJ whole genome shotgun (WGS) entry which is preliminary data.</text>
</comment>
<proteinExistence type="inferred from homology"/>
<keyword evidence="7 9" id="KW-0472">Membrane</keyword>
<evidence type="ECO:0000256" key="2">
    <source>
        <dbReference type="ARBA" id="ARBA00022448"/>
    </source>
</evidence>
<feature type="transmembrane region" description="Helical" evidence="9">
    <location>
        <begin position="61"/>
        <end position="78"/>
    </location>
</feature>
<feature type="transmembrane region" description="Helical" evidence="9">
    <location>
        <begin position="16"/>
        <end position="41"/>
    </location>
</feature>
<dbReference type="PANTHER" id="PTHR35011">
    <property type="entry name" value="2,3-DIKETO-L-GULONATE TRAP TRANSPORTER SMALL PERMEASE PROTEIN YIAM"/>
    <property type="match status" value="1"/>
</dbReference>
<evidence type="ECO:0000256" key="8">
    <source>
        <dbReference type="ARBA" id="ARBA00038436"/>
    </source>
</evidence>